<dbReference type="PANTHER" id="PTHR24363">
    <property type="entry name" value="SERINE/THREONINE PROTEIN KINASE"/>
    <property type="match status" value="1"/>
</dbReference>
<dbReference type="InterPro" id="IPR011009">
    <property type="entry name" value="Kinase-like_dom_sf"/>
</dbReference>
<dbReference type="GO" id="GO:0004674">
    <property type="term" value="F:protein serine/threonine kinase activity"/>
    <property type="evidence" value="ECO:0007669"/>
    <property type="project" value="UniProtKB-KW"/>
</dbReference>
<dbReference type="InterPro" id="IPR058395">
    <property type="entry name" value="DUF8082"/>
</dbReference>
<evidence type="ECO:0000313" key="12">
    <source>
        <dbReference type="Proteomes" id="UP000646053"/>
    </source>
</evidence>
<dbReference type="Gene3D" id="3.30.200.20">
    <property type="entry name" value="Phosphorylase Kinase, domain 1"/>
    <property type="match status" value="1"/>
</dbReference>
<evidence type="ECO:0000256" key="2">
    <source>
        <dbReference type="ARBA" id="ARBA00022527"/>
    </source>
</evidence>
<dbReference type="Gene3D" id="1.10.510.10">
    <property type="entry name" value="Transferase(Phosphotransferase) domain 1"/>
    <property type="match status" value="1"/>
</dbReference>
<comment type="caution">
    <text evidence="11">The sequence shown here is derived from an EMBL/GenBank/DDBJ whole genome shotgun (WGS) entry which is preliminary data.</text>
</comment>
<accession>A0A8J7Z5W1</accession>
<dbReference type="Pfam" id="PF00069">
    <property type="entry name" value="Pkinase"/>
    <property type="match status" value="1"/>
</dbReference>
<dbReference type="CDD" id="cd14014">
    <property type="entry name" value="STKc_PknB_like"/>
    <property type="match status" value="1"/>
</dbReference>
<comment type="catalytic activity">
    <reaction evidence="8">
        <text>L-seryl-[protein] + ATP = O-phospho-L-seryl-[protein] + ADP + H(+)</text>
        <dbReference type="Rhea" id="RHEA:17989"/>
        <dbReference type="Rhea" id="RHEA-COMP:9863"/>
        <dbReference type="Rhea" id="RHEA-COMP:11604"/>
        <dbReference type="ChEBI" id="CHEBI:15378"/>
        <dbReference type="ChEBI" id="CHEBI:29999"/>
        <dbReference type="ChEBI" id="CHEBI:30616"/>
        <dbReference type="ChEBI" id="CHEBI:83421"/>
        <dbReference type="ChEBI" id="CHEBI:456216"/>
        <dbReference type="EC" id="2.7.11.1"/>
    </reaction>
</comment>
<evidence type="ECO:0000256" key="3">
    <source>
        <dbReference type="ARBA" id="ARBA00022679"/>
    </source>
</evidence>
<gene>
    <name evidence="11" type="ORF">GS601_06770</name>
</gene>
<dbReference type="PROSITE" id="PS00109">
    <property type="entry name" value="PROTEIN_KINASE_TYR"/>
    <property type="match status" value="1"/>
</dbReference>
<dbReference type="GO" id="GO:0005524">
    <property type="term" value="F:ATP binding"/>
    <property type="evidence" value="ECO:0007669"/>
    <property type="project" value="UniProtKB-UniRule"/>
</dbReference>
<proteinExistence type="predicted"/>
<dbReference type="InterPro" id="IPR008266">
    <property type="entry name" value="Tyr_kinase_AS"/>
</dbReference>
<dbReference type="Pfam" id="PF26309">
    <property type="entry name" value="DUF8082"/>
    <property type="match status" value="1"/>
</dbReference>
<dbReference type="AlphaFoldDB" id="A0A8J7Z5W1"/>
<evidence type="ECO:0000259" key="10">
    <source>
        <dbReference type="PROSITE" id="PS50011"/>
    </source>
</evidence>
<keyword evidence="12" id="KW-1185">Reference proteome</keyword>
<keyword evidence="4 9" id="KW-0547">Nucleotide-binding</keyword>
<keyword evidence="5 11" id="KW-0418">Kinase</keyword>
<comment type="catalytic activity">
    <reaction evidence="7">
        <text>L-threonyl-[protein] + ATP = O-phospho-L-threonyl-[protein] + ADP + H(+)</text>
        <dbReference type="Rhea" id="RHEA:46608"/>
        <dbReference type="Rhea" id="RHEA-COMP:11060"/>
        <dbReference type="Rhea" id="RHEA-COMP:11605"/>
        <dbReference type="ChEBI" id="CHEBI:15378"/>
        <dbReference type="ChEBI" id="CHEBI:30013"/>
        <dbReference type="ChEBI" id="CHEBI:30616"/>
        <dbReference type="ChEBI" id="CHEBI:61977"/>
        <dbReference type="ChEBI" id="CHEBI:456216"/>
        <dbReference type="EC" id="2.7.11.1"/>
    </reaction>
</comment>
<organism evidence="11 12">
    <name type="scientific">Myxacorys almedinensis A</name>
    <dbReference type="NCBI Taxonomy" id="2690445"/>
    <lineage>
        <taxon>Bacteria</taxon>
        <taxon>Bacillati</taxon>
        <taxon>Cyanobacteriota</taxon>
        <taxon>Cyanophyceae</taxon>
        <taxon>Leptolyngbyales</taxon>
        <taxon>Leptolyngbyaceae</taxon>
        <taxon>Myxacorys</taxon>
        <taxon>Myxacorys almedinensis</taxon>
    </lineage>
</organism>
<evidence type="ECO:0000313" key="11">
    <source>
        <dbReference type="EMBL" id="NDJ16993.1"/>
    </source>
</evidence>
<dbReference type="PROSITE" id="PS50011">
    <property type="entry name" value="PROTEIN_KINASE_DOM"/>
    <property type="match status" value="1"/>
</dbReference>
<feature type="binding site" evidence="9">
    <location>
        <position position="36"/>
    </location>
    <ligand>
        <name>ATP</name>
        <dbReference type="ChEBI" id="CHEBI:30616"/>
    </ligand>
</feature>
<dbReference type="SUPFAM" id="SSF56112">
    <property type="entry name" value="Protein kinase-like (PK-like)"/>
    <property type="match status" value="1"/>
</dbReference>
<dbReference type="InterPro" id="IPR017441">
    <property type="entry name" value="Protein_kinase_ATP_BS"/>
</dbReference>
<keyword evidence="3" id="KW-0808">Transferase</keyword>
<evidence type="ECO:0000256" key="1">
    <source>
        <dbReference type="ARBA" id="ARBA00012513"/>
    </source>
</evidence>
<evidence type="ECO:0000256" key="4">
    <source>
        <dbReference type="ARBA" id="ARBA00022741"/>
    </source>
</evidence>
<protein>
    <recommendedName>
        <fullName evidence="1">non-specific serine/threonine protein kinase</fullName>
        <ecNumber evidence="1">2.7.11.1</ecNumber>
    </recommendedName>
</protein>
<dbReference type="PANTHER" id="PTHR24363:SF0">
    <property type="entry name" value="SERINE_THREONINE KINASE LIKE DOMAIN CONTAINING 1"/>
    <property type="match status" value="1"/>
</dbReference>
<dbReference type="EMBL" id="WVIE01000006">
    <property type="protein sequence ID" value="NDJ16993.1"/>
    <property type="molecule type" value="Genomic_DNA"/>
</dbReference>
<reference evidence="11" key="1">
    <citation type="submission" date="2019-12" db="EMBL/GenBank/DDBJ databases">
        <title>High-Quality draft genome sequences of three cyanobacteria isolated from the limestone walls of the Old Cathedral of Coimbra.</title>
        <authorList>
            <person name="Tiago I."/>
            <person name="Soares F."/>
            <person name="Portugal A."/>
        </authorList>
    </citation>
    <scope>NUCLEOTIDE SEQUENCE</scope>
    <source>
        <strain evidence="11">A</strain>
    </source>
</reference>
<evidence type="ECO:0000256" key="7">
    <source>
        <dbReference type="ARBA" id="ARBA00047899"/>
    </source>
</evidence>
<dbReference type="EC" id="2.7.11.1" evidence="1"/>
<sequence length="414" mass="47510">MLGNRYLVQRILGQGGFGRTYLAADQYRFDELCVLKEFLPHKIGDYETQKSRDLFEQEAKILHQLEHAQIPKFLAYFEEDERLFLVQEFVKGRTYSSLLRERQQRGEAFSELEIVEWLQQLLPVLTYIHDRGIIHRDISPDNIMLHQDHNVPMLIDFGVGKWTINMPYNGDETKPEPETKPIYSRKHSVVGKIGYAPHEQLWMGQCFPNSDLYSLAVTAVVLLTGKAPQALIDPRSLEWQWRNFATVSDRFADMLNTMLENKPSERYSSAQDILAVLEERSLRDLTDGSQSADPVTVVSRPALPINQANTNQANTNRANTKQTNIEQTAPPLRVSPPAALSLNPIFINRCEQELMNYIGPIAAFLVNQVIREWRDRNGNPEQMSLTSEALVTALAEKIPNQHQAIEFQRQLLRL</sequence>
<keyword evidence="6 9" id="KW-0067">ATP-binding</keyword>
<evidence type="ECO:0000256" key="9">
    <source>
        <dbReference type="PROSITE-ProRule" id="PRU10141"/>
    </source>
</evidence>
<dbReference type="PROSITE" id="PS00107">
    <property type="entry name" value="PROTEIN_KINASE_ATP"/>
    <property type="match status" value="1"/>
</dbReference>
<dbReference type="Proteomes" id="UP000646053">
    <property type="component" value="Unassembled WGS sequence"/>
</dbReference>
<keyword evidence="2" id="KW-0723">Serine/threonine-protein kinase</keyword>
<evidence type="ECO:0000256" key="8">
    <source>
        <dbReference type="ARBA" id="ARBA00048679"/>
    </source>
</evidence>
<dbReference type="InterPro" id="IPR000719">
    <property type="entry name" value="Prot_kinase_dom"/>
</dbReference>
<name>A0A8J7Z5W1_9CYAN</name>
<feature type="domain" description="Protein kinase" evidence="10">
    <location>
        <begin position="6"/>
        <end position="282"/>
    </location>
</feature>
<evidence type="ECO:0000256" key="5">
    <source>
        <dbReference type="ARBA" id="ARBA00022777"/>
    </source>
</evidence>
<evidence type="ECO:0000256" key="6">
    <source>
        <dbReference type="ARBA" id="ARBA00022840"/>
    </source>
</evidence>